<dbReference type="AlphaFoldDB" id="A0A1I5RG37"/>
<dbReference type="InterPro" id="IPR002589">
    <property type="entry name" value="Macro_dom"/>
</dbReference>
<dbReference type="EMBL" id="FOXO01000004">
    <property type="protein sequence ID" value="SFP57475.1"/>
    <property type="molecule type" value="Genomic_DNA"/>
</dbReference>
<evidence type="ECO:0000259" key="1">
    <source>
        <dbReference type="PROSITE" id="PS51154"/>
    </source>
</evidence>
<dbReference type="SUPFAM" id="SSF52949">
    <property type="entry name" value="Macro domain-like"/>
    <property type="match status" value="1"/>
</dbReference>
<dbReference type="CDD" id="cd02908">
    <property type="entry name" value="Macro_OAADPr_deacetylase"/>
    <property type="match status" value="1"/>
</dbReference>
<evidence type="ECO:0000313" key="2">
    <source>
        <dbReference type="EMBL" id="SFP57475.1"/>
    </source>
</evidence>
<dbReference type="InterPro" id="IPR043472">
    <property type="entry name" value="Macro_dom-like"/>
</dbReference>
<organism evidence="2 3">
    <name type="scientific">Butyrivibrio proteoclasticus</name>
    <dbReference type="NCBI Taxonomy" id="43305"/>
    <lineage>
        <taxon>Bacteria</taxon>
        <taxon>Bacillati</taxon>
        <taxon>Bacillota</taxon>
        <taxon>Clostridia</taxon>
        <taxon>Lachnospirales</taxon>
        <taxon>Lachnospiraceae</taxon>
        <taxon>Butyrivibrio</taxon>
    </lineage>
</organism>
<dbReference type="Pfam" id="PF01661">
    <property type="entry name" value="Macro"/>
    <property type="match status" value="1"/>
</dbReference>
<gene>
    <name evidence="2" type="ORF">SAMN04487928_1048</name>
</gene>
<dbReference type="PANTHER" id="PTHR11106:SF27">
    <property type="entry name" value="MACRO DOMAIN-CONTAINING PROTEIN"/>
    <property type="match status" value="1"/>
</dbReference>
<sequence>MNHTEQRIWLIKELQKDPSQLSNYPIPADEQGQKDLLRGIMNIWMPKELSDEFLKIQDEYLTEENRRIGITDIEDLQPTAGNNRLYLWQGDMTTLKVSAIVNPANEALLGCFRILHSCADNVIHSKAGLGLRYKCNCIMEKQGHPEPTGQAKITPAYNLPCDYVIHTVGPIVQGPLTKKHEELLASCYKSCLDIAEENGVKSIALCCISTGVFMFPNQRAAEIAVETVKNWLDETGSEMKIVFNVFKNLDFEIYEKLLNG</sequence>
<dbReference type="NCBIfam" id="NF003163">
    <property type="entry name" value="PRK04143.1"/>
    <property type="match status" value="1"/>
</dbReference>
<reference evidence="3" key="1">
    <citation type="submission" date="2016-10" db="EMBL/GenBank/DDBJ databases">
        <authorList>
            <person name="Varghese N."/>
            <person name="Submissions S."/>
        </authorList>
    </citation>
    <scope>NUCLEOTIDE SEQUENCE [LARGE SCALE GENOMIC DNA]</scope>
    <source>
        <strain evidence="3">P18</strain>
    </source>
</reference>
<evidence type="ECO:0000313" key="3">
    <source>
        <dbReference type="Proteomes" id="UP000182624"/>
    </source>
</evidence>
<dbReference type="Proteomes" id="UP000182624">
    <property type="component" value="Unassembled WGS sequence"/>
</dbReference>
<proteinExistence type="predicted"/>
<dbReference type="SMART" id="SM00506">
    <property type="entry name" value="A1pp"/>
    <property type="match status" value="1"/>
</dbReference>
<name>A0A1I5RG37_9FIRM</name>
<dbReference type="PANTHER" id="PTHR11106">
    <property type="entry name" value="GANGLIOSIDE INDUCED DIFFERENTIATION ASSOCIATED PROTEIN 2-RELATED"/>
    <property type="match status" value="1"/>
</dbReference>
<dbReference type="RefSeq" id="WP_074884416.1">
    <property type="nucleotide sequence ID" value="NZ_FOXO01000004.1"/>
</dbReference>
<dbReference type="OrthoDB" id="6194521at2"/>
<feature type="domain" description="Macro" evidence="1">
    <location>
        <begin position="72"/>
        <end position="260"/>
    </location>
</feature>
<dbReference type="PROSITE" id="PS51154">
    <property type="entry name" value="MACRO"/>
    <property type="match status" value="1"/>
</dbReference>
<protein>
    <submittedName>
        <fullName evidence="2">O-acetyl-ADP-ribose deacetylase (Regulator of RNase III), contains Macro domain</fullName>
    </submittedName>
</protein>
<accession>A0A1I5RG37</accession>
<keyword evidence="3" id="KW-1185">Reference proteome</keyword>
<dbReference type="Gene3D" id="3.40.220.10">
    <property type="entry name" value="Leucine Aminopeptidase, subunit E, domain 1"/>
    <property type="match status" value="1"/>
</dbReference>